<reference evidence="4" key="1">
    <citation type="submission" date="2025-08" db="UniProtKB">
        <authorList>
            <consortium name="RefSeq"/>
        </authorList>
    </citation>
    <scope>IDENTIFICATION</scope>
    <source>
        <tissue evidence="4">Whole organism</tissue>
    </source>
</reference>
<keyword evidence="3" id="KW-1185">Reference proteome</keyword>
<feature type="compositionally biased region" description="Low complexity" evidence="1">
    <location>
        <begin position="387"/>
        <end position="403"/>
    </location>
</feature>
<feature type="transmembrane region" description="Helical" evidence="2">
    <location>
        <begin position="282"/>
        <end position="304"/>
    </location>
</feature>
<dbReference type="AlphaFoldDB" id="A0A8B7N7F5"/>
<feature type="compositionally biased region" description="Low complexity" evidence="1">
    <location>
        <begin position="538"/>
        <end position="551"/>
    </location>
</feature>
<feature type="region of interest" description="Disordered" evidence="1">
    <location>
        <begin position="371"/>
        <end position="409"/>
    </location>
</feature>
<feature type="transmembrane region" description="Helical" evidence="2">
    <location>
        <begin position="177"/>
        <end position="198"/>
    </location>
</feature>
<dbReference type="Proteomes" id="UP000694843">
    <property type="component" value="Unplaced"/>
</dbReference>
<keyword evidence="2" id="KW-1133">Transmembrane helix</keyword>
<protein>
    <submittedName>
        <fullName evidence="4">Uncharacterized protein LOC108667280</fullName>
    </submittedName>
</protein>
<proteinExistence type="predicted"/>
<keyword evidence="2" id="KW-0812">Transmembrane</keyword>
<dbReference type="GeneID" id="108667280"/>
<feature type="region of interest" description="Disordered" evidence="1">
    <location>
        <begin position="538"/>
        <end position="559"/>
    </location>
</feature>
<evidence type="ECO:0000256" key="1">
    <source>
        <dbReference type="SAM" id="MobiDB-lite"/>
    </source>
</evidence>
<dbReference type="KEGG" id="hazt:108667280"/>
<evidence type="ECO:0000313" key="3">
    <source>
        <dbReference type="Proteomes" id="UP000694843"/>
    </source>
</evidence>
<dbReference type="RefSeq" id="XP_018009776.2">
    <property type="nucleotide sequence ID" value="XM_018154287.2"/>
</dbReference>
<name>A0A8B7N7F5_HYAAZ</name>
<evidence type="ECO:0000256" key="2">
    <source>
        <dbReference type="SAM" id="Phobius"/>
    </source>
</evidence>
<sequence length="559" mass="60175">MVASDEENDRLQAKKLPLSSTRCLEESDQCPDKDRLVRSTPLLNSPYGQPEGDRESYEKEGLYSSHGNQWDRPTSAHSLTSRTYSGFRNRPVSRDVAWAVNMNPNNNNDEDAESCRKGRCGRDSVDDEGGISFLSVPNVPLRRPSTADVVIEKLHVERNEGGGLLISGVALSPHCHLTLIICGAFCLLAGMVLTYVAFGPANNPDQTVASSAALRAPPPSTISPAAAETFEAEFQVPKFLENSAAQTGALTQEVQKGNGENEQISNASSHKKLGHPSKNLRIIGPICIATGLLMIVVGISFCALGRKIQRDERENSRLESEAQLDQIRRSFSIPSDSPTRVHAPTPHQALPVMSLRRSSWWMDPVSFDAVSPPPPLSPCTTASTPHSALSSRGPSPSAGSRPGTGHYAMPVWAPPERRDVASFPPDDLVPPSKLKRVTMNAPDEARTVEEVAGGNSFTETFKFRTEMNYGDLTRAETSPPIFGGSSIVADGAVSPQPAQRNASLQRSNVARRTSVVAVADHNMPFQVPVIQVTPSSCSSSAAQSVAASPRPVSDRSLDM</sequence>
<feature type="compositionally biased region" description="Basic and acidic residues" evidence="1">
    <location>
        <begin position="51"/>
        <end position="61"/>
    </location>
</feature>
<feature type="region of interest" description="Disordered" evidence="1">
    <location>
        <begin position="1"/>
        <end position="78"/>
    </location>
</feature>
<keyword evidence="2" id="KW-0472">Membrane</keyword>
<feature type="compositionally biased region" description="Polar residues" evidence="1">
    <location>
        <begin position="65"/>
        <end position="78"/>
    </location>
</feature>
<evidence type="ECO:0000313" key="4">
    <source>
        <dbReference type="RefSeq" id="XP_018009776.2"/>
    </source>
</evidence>
<dbReference type="OrthoDB" id="6362748at2759"/>
<accession>A0A8B7N7F5</accession>
<organism evidence="3 4">
    <name type="scientific">Hyalella azteca</name>
    <name type="common">Amphipod</name>
    <dbReference type="NCBI Taxonomy" id="294128"/>
    <lineage>
        <taxon>Eukaryota</taxon>
        <taxon>Metazoa</taxon>
        <taxon>Ecdysozoa</taxon>
        <taxon>Arthropoda</taxon>
        <taxon>Crustacea</taxon>
        <taxon>Multicrustacea</taxon>
        <taxon>Malacostraca</taxon>
        <taxon>Eumalacostraca</taxon>
        <taxon>Peracarida</taxon>
        <taxon>Amphipoda</taxon>
        <taxon>Senticaudata</taxon>
        <taxon>Talitrida</taxon>
        <taxon>Talitroidea</taxon>
        <taxon>Hyalellidae</taxon>
        <taxon>Hyalella</taxon>
    </lineage>
</organism>
<gene>
    <name evidence="4" type="primary">LOC108667280</name>
</gene>